<reference evidence="1 2" key="1">
    <citation type="submission" date="2019-02" db="EMBL/GenBank/DDBJ databases">
        <title>Isolation and identification of novel species under the genus Muribaculum.</title>
        <authorList>
            <person name="Miyake S."/>
            <person name="Ding Y."/>
            <person name="Low A."/>
            <person name="Soh M."/>
            <person name="Seedorf H."/>
        </authorList>
    </citation>
    <scope>NUCLEOTIDE SEQUENCE [LARGE SCALE GENOMIC DNA]</scope>
    <source>
        <strain evidence="1 2">TLL-A3</strain>
    </source>
</reference>
<evidence type="ECO:0000313" key="1">
    <source>
        <dbReference type="EMBL" id="TGG36584.1"/>
    </source>
</evidence>
<dbReference type="EMBL" id="SJSA01000002">
    <property type="protein sequence ID" value="TGG36584.1"/>
    <property type="molecule type" value="Genomic_DNA"/>
</dbReference>
<dbReference type="RefSeq" id="WP_128712283.1">
    <property type="nucleotide sequence ID" value="NZ_SJSA01000002.1"/>
</dbReference>
<comment type="caution">
    <text evidence="1">The sequence shown here is derived from an EMBL/GenBank/DDBJ whole genome shotgun (WGS) entry which is preliminary data.</text>
</comment>
<accession>A0A4Z0V1I2</accession>
<proteinExistence type="predicted"/>
<gene>
    <name evidence="1" type="ORF">EZ315_12145</name>
</gene>
<organism evidence="1 2">
    <name type="scientific">Duncaniella freteri</name>
    <dbReference type="NCBI Taxonomy" id="2530391"/>
    <lineage>
        <taxon>Bacteria</taxon>
        <taxon>Pseudomonadati</taxon>
        <taxon>Bacteroidota</taxon>
        <taxon>Bacteroidia</taxon>
        <taxon>Bacteroidales</taxon>
        <taxon>Muribaculaceae</taxon>
        <taxon>Duncaniella</taxon>
    </lineage>
</organism>
<evidence type="ECO:0000313" key="2">
    <source>
        <dbReference type="Proteomes" id="UP000297635"/>
    </source>
</evidence>
<name>A0A4Z0V1I2_9BACT</name>
<keyword evidence="2" id="KW-1185">Reference proteome</keyword>
<sequence>MARPNGNGIISLHDDKETNHGFFCMKLVSYLNEEAEMGTDVYEELWHERFAQAKAGKCAYREKCPNYAKSKPPF</sequence>
<dbReference type="GeneID" id="82150542"/>
<dbReference type="Proteomes" id="UP000297635">
    <property type="component" value="Unassembled WGS sequence"/>
</dbReference>
<dbReference type="AlphaFoldDB" id="A0A4Z0V1I2"/>
<protein>
    <submittedName>
        <fullName evidence="1">Uncharacterized protein</fullName>
    </submittedName>
</protein>